<keyword evidence="3" id="KW-0812">Transmembrane</keyword>
<gene>
    <name evidence="4" type="ORF">N478_03780</name>
</gene>
<keyword evidence="1" id="KW-0175">Coiled coil</keyword>
<proteinExistence type="predicted"/>
<evidence type="ECO:0000256" key="3">
    <source>
        <dbReference type="SAM" id="Phobius"/>
    </source>
</evidence>
<feature type="region of interest" description="Disordered" evidence="2">
    <location>
        <begin position="106"/>
        <end position="144"/>
    </location>
</feature>
<dbReference type="EMBL" id="AUXX01000034">
    <property type="protein sequence ID" value="KZN63383.1"/>
    <property type="molecule type" value="Genomic_DNA"/>
</dbReference>
<feature type="transmembrane region" description="Helical" evidence="3">
    <location>
        <begin position="7"/>
        <end position="25"/>
    </location>
</feature>
<reference evidence="4 5" key="1">
    <citation type="submission" date="2013-07" db="EMBL/GenBank/DDBJ databases">
        <title>Comparative Genomic and Metabolomic Analysis of Twelve Strains of Pseudoalteromonas luteoviolacea.</title>
        <authorList>
            <person name="Vynne N.G."/>
            <person name="Mansson M."/>
            <person name="Gram L."/>
        </authorList>
    </citation>
    <scope>NUCLEOTIDE SEQUENCE [LARGE SCALE GENOMIC DNA]</scope>
    <source>
        <strain evidence="4 5">S4060-1</strain>
    </source>
</reference>
<keyword evidence="3" id="KW-1133">Transmembrane helix</keyword>
<evidence type="ECO:0000256" key="1">
    <source>
        <dbReference type="SAM" id="Coils"/>
    </source>
</evidence>
<dbReference type="Proteomes" id="UP000076661">
    <property type="component" value="Unassembled WGS sequence"/>
</dbReference>
<evidence type="ECO:0000256" key="2">
    <source>
        <dbReference type="SAM" id="MobiDB-lite"/>
    </source>
</evidence>
<evidence type="ECO:0000313" key="4">
    <source>
        <dbReference type="EMBL" id="KZN63383.1"/>
    </source>
</evidence>
<accession>A0A162C7E2</accession>
<comment type="caution">
    <text evidence="4">The sequence shown here is derived from an EMBL/GenBank/DDBJ whole genome shotgun (WGS) entry which is preliminary data.</text>
</comment>
<feature type="coiled-coil region" evidence="1">
    <location>
        <begin position="53"/>
        <end position="87"/>
    </location>
</feature>
<sequence length="450" mass="49096">MKLKNNPSLALGAIVAVVIVLSLYFSSDEETIIQKKEESTTIVNVKNKDDAASDNAAEVRRALSSQLQELQAQVQAMQSQLGEYERKHQTLVSKVSTQAEETMNYEISTHDESSSSRDPSNPNVDKSFSSTLDNLGEDSENKPVLEYNYDNGTTEPSMEDPMVWIGEDKGFLEPLKDALGSNSPLDFSAQGQKNKHEPTGIVPYATIDPEAILIDAFVYDVLIGVSPNQTGLIEPYKFKLELSNENLMTSGIKLPEIEKMRMSGYAVGEWSTSCVRGYITSATFVFNDGRIFTVGSSSGSGEGKNPEHFAYITDNYGSPCLAGKKYSSLLEYASIHGSLKALSSIGEGLSNAQFTNVEGANGFEQVFTGDQTKLAIGSGVSGGFDAVSQTVAARYANVRDLVVAKHDSVIVQLTKAIEIDYDANGRKILNTDFNEELEKYYEYRDSLGSN</sequence>
<dbReference type="RefSeq" id="WP_063382166.1">
    <property type="nucleotide sequence ID" value="NZ_AUXX01000034.1"/>
</dbReference>
<evidence type="ECO:0000313" key="5">
    <source>
        <dbReference type="Proteomes" id="UP000076661"/>
    </source>
</evidence>
<organism evidence="4 5">
    <name type="scientific">Pseudoalteromonas luteoviolacea S4060-1</name>
    <dbReference type="NCBI Taxonomy" id="1365257"/>
    <lineage>
        <taxon>Bacteria</taxon>
        <taxon>Pseudomonadati</taxon>
        <taxon>Pseudomonadota</taxon>
        <taxon>Gammaproteobacteria</taxon>
        <taxon>Alteromonadales</taxon>
        <taxon>Pseudoalteromonadaceae</taxon>
        <taxon>Pseudoalteromonas</taxon>
    </lineage>
</organism>
<feature type="compositionally biased region" description="Polar residues" evidence="2">
    <location>
        <begin position="116"/>
        <end position="133"/>
    </location>
</feature>
<keyword evidence="3" id="KW-0472">Membrane</keyword>
<dbReference type="PATRIC" id="fig|1365257.3.peg.3791"/>
<evidence type="ECO:0008006" key="6">
    <source>
        <dbReference type="Google" id="ProtNLM"/>
    </source>
</evidence>
<protein>
    <recommendedName>
        <fullName evidence="6">Integrating conjugative element protein</fullName>
    </recommendedName>
</protein>
<dbReference type="AlphaFoldDB" id="A0A162C7E2"/>
<name>A0A162C7E2_9GAMM</name>